<dbReference type="SUPFAM" id="SSF52540">
    <property type="entry name" value="P-loop containing nucleoside triphosphate hydrolases"/>
    <property type="match status" value="1"/>
</dbReference>
<evidence type="ECO:0000313" key="5">
    <source>
        <dbReference type="EMBL" id="NMF04779.1"/>
    </source>
</evidence>
<dbReference type="EMBL" id="JABAGD010000012">
    <property type="protein sequence ID" value="NMF04779.1"/>
    <property type="molecule type" value="Genomic_DNA"/>
</dbReference>
<dbReference type="GO" id="GO:0016887">
    <property type="term" value="F:ATP hydrolysis activity"/>
    <property type="evidence" value="ECO:0007669"/>
    <property type="project" value="InterPro"/>
</dbReference>
<dbReference type="Gene3D" id="3.40.50.300">
    <property type="entry name" value="P-loop containing nucleotide triphosphate hydrolases"/>
    <property type="match status" value="1"/>
</dbReference>
<evidence type="ECO:0000259" key="4">
    <source>
        <dbReference type="PROSITE" id="PS50893"/>
    </source>
</evidence>
<protein>
    <submittedName>
        <fullName evidence="5">ATP-binding cassette domain-containing protein</fullName>
    </submittedName>
    <submittedName>
        <fullName evidence="6">Aliphatic sulfonates import ATP-binding protein SsuB</fullName>
        <ecNumber evidence="6">3.6.3.-</ecNumber>
    </submittedName>
</protein>
<dbReference type="RefSeq" id="WP_077840951.1">
    <property type="nucleotide sequence ID" value="NZ_JABAGD010000012.1"/>
</dbReference>
<dbReference type="PANTHER" id="PTHR42781:SF8">
    <property type="entry name" value="BICARBONATE TRANSPORT ATP-BINDING PROTEIN CMPC"/>
    <property type="match status" value="1"/>
</dbReference>
<comment type="caution">
    <text evidence="6">The sequence shown here is derived from an EMBL/GenBank/DDBJ whole genome shotgun (WGS) entry which is preliminary data.</text>
</comment>
<dbReference type="InterPro" id="IPR027417">
    <property type="entry name" value="P-loop_NTPase"/>
</dbReference>
<evidence type="ECO:0000256" key="1">
    <source>
        <dbReference type="ARBA" id="ARBA00022448"/>
    </source>
</evidence>
<dbReference type="PROSITE" id="PS50893">
    <property type="entry name" value="ABC_TRANSPORTER_2"/>
    <property type="match status" value="1"/>
</dbReference>
<reference evidence="6 7" key="1">
    <citation type="submission" date="2016-05" db="EMBL/GenBank/DDBJ databases">
        <title>Microbial solvent formation.</title>
        <authorList>
            <person name="Poehlein A."/>
            <person name="Montoya Solano J.D."/>
            <person name="Flitsch S."/>
            <person name="Krabben P."/>
            <person name="Duerre P."/>
            <person name="Daniel R."/>
        </authorList>
    </citation>
    <scope>NUCLEOTIDE SEQUENCE [LARGE SCALE GENOMIC DNA]</scope>
    <source>
        <strain evidence="6 7">DSM 53</strain>
    </source>
</reference>
<dbReference type="AlphaFoldDB" id="A0A1S8RJL7"/>
<dbReference type="PROSITE" id="PS00211">
    <property type="entry name" value="ABC_TRANSPORTER_1"/>
    <property type="match status" value="1"/>
</dbReference>
<evidence type="ECO:0000313" key="7">
    <source>
        <dbReference type="Proteomes" id="UP000190973"/>
    </source>
</evidence>
<evidence type="ECO:0000313" key="8">
    <source>
        <dbReference type="Proteomes" id="UP000587880"/>
    </source>
</evidence>
<keyword evidence="1" id="KW-0813">Transport</keyword>
<organism evidence="6 7">
    <name type="scientific">Clostridium beijerinckii</name>
    <name type="common">Clostridium MP</name>
    <dbReference type="NCBI Taxonomy" id="1520"/>
    <lineage>
        <taxon>Bacteria</taxon>
        <taxon>Bacillati</taxon>
        <taxon>Bacillota</taxon>
        <taxon>Clostridia</taxon>
        <taxon>Eubacteriales</taxon>
        <taxon>Clostridiaceae</taxon>
        <taxon>Clostridium</taxon>
    </lineage>
</organism>
<dbReference type="SMART" id="SM00382">
    <property type="entry name" value="AAA"/>
    <property type="match status" value="1"/>
</dbReference>
<reference evidence="5 8" key="2">
    <citation type="submission" date="2020-04" db="EMBL/GenBank/DDBJ databases">
        <authorList>
            <person name="Hitch T.C.A."/>
            <person name="Wylensek D."/>
            <person name="Clavel T."/>
        </authorList>
    </citation>
    <scope>NUCLEOTIDE SEQUENCE [LARGE SCALE GENOMIC DNA]</scope>
    <source>
        <strain evidence="5 8">WB01_NA02</strain>
    </source>
</reference>
<dbReference type="EMBL" id="LZZI01000185">
    <property type="protein sequence ID" value="OOM53396.1"/>
    <property type="molecule type" value="Genomic_DNA"/>
</dbReference>
<evidence type="ECO:0000313" key="6">
    <source>
        <dbReference type="EMBL" id="OOM53396.1"/>
    </source>
</evidence>
<dbReference type="EC" id="3.6.3.-" evidence="6"/>
<dbReference type="Proteomes" id="UP000190973">
    <property type="component" value="Unassembled WGS sequence"/>
</dbReference>
<keyword evidence="6" id="KW-0378">Hydrolase</keyword>
<dbReference type="PANTHER" id="PTHR42781">
    <property type="entry name" value="SPERMIDINE/PUTRESCINE IMPORT ATP-BINDING PROTEIN POTA"/>
    <property type="match status" value="1"/>
</dbReference>
<dbReference type="InterPro" id="IPR003593">
    <property type="entry name" value="AAA+_ATPase"/>
</dbReference>
<evidence type="ECO:0000256" key="3">
    <source>
        <dbReference type="ARBA" id="ARBA00022840"/>
    </source>
</evidence>
<keyword evidence="2" id="KW-0547">Nucleotide-binding</keyword>
<dbReference type="Proteomes" id="UP000587880">
    <property type="component" value="Unassembled WGS sequence"/>
</dbReference>
<keyword evidence="3 6" id="KW-0067">ATP-binding</keyword>
<feature type="domain" description="ABC transporter" evidence="4">
    <location>
        <begin position="3"/>
        <end position="221"/>
    </location>
</feature>
<evidence type="ECO:0000256" key="2">
    <source>
        <dbReference type="ARBA" id="ARBA00022741"/>
    </source>
</evidence>
<dbReference type="Pfam" id="PF00005">
    <property type="entry name" value="ABC_tran"/>
    <property type="match status" value="1"/>
</dbReference>
<accession>A0A1S8RJL7</accession>
<dbReference type="InterPro" id="IPR003439">
    <property type="entry name" value="ABC_transporter-like_ATP-bd"/>
</dbReference>
<dbReference type="InterPro" id="IPR017871">
    <property type="entry name" value="ABC_transporter-like_CS"/>
</dbReference>
<gene>
    <name evidence="6" type="primary">ssuB_2</name>
    <name evidence="6" type="ORF">CLBCK_47900</name>
    <name evidence="5" type="ORF">HF849_08430</name>
</gene>
<sequence length="222" mass="25507">MNISIKNLNKSYGTEKIFENFNIDFYDDKINCIIGKSGCGKSTLLDIIAGLIDIQSGEISGVSLSDISYIFQEDRLIEWLTVKENLEIALKRYFKDSDLENRIDEVLNLVGIYDTKNKYPNALSGGMRQRVNIARAFGKPSKVILMDEPFKSLDYKLKYVIIDEFKNLLDKEKRMVILVTHDLDEAIYFRGNIIVFNNRPVKIAGTFSENLDKCKEEILKII</sequence>
<dbReference type="InterPro" id="IPR050093">
    <property type="entry name" value="ABC_SmlMolc_Importer"/>
</dbReference>
<name>A0A1S8RJL7_CLOBE</name>
<dbReference type="GO" id="GO:0005524">
    <property type="term" value="F:ATP binding"/>
    <property type="evidence" value="ECO:0007669"/>
    <property type="project" value="UniProtKB-KW"/>
</dbReference>
<proteinExistence type="predicted"/>